<accession>A0A1G6Z3X6</accession>
<protein>
    <submittedName>
        <fullName evidence="1">Uncharacterized protein</fullName>
    </submittedName>
</protein>
<evidence type="ECO:0000313" key="2">
    <source>
        <dbReference type="Proteomes" id="UP000243205"/>
    </source>
</evidence>
<proteinExistence type="predicted"/>
<dbReference type="EMBL" id="FNAQ01000002">
    <property type="protein sequence ID" value="SDD96657.1"/>
    <property type="molecule type" value="Genomic_DNA"/>
</dbReference>
<keyword evidence="2" id="KW-1185">Reference proteome</keyword>
<dbReference type="AlphaFoldDB" id="A0A1G6Z3X6"/>
<name>A0A1G6Z3X6_9BACT</name>
<dbReference type="OrthoDB" id="5479105at2"/>
<dbReference type="RefSeq" id="WP_092076338.1">
    <property type="nucleotide sequence ID" value="NZ_FNAQ01000002.1"/>
</dbReference>
<dbReference type="InterPro" id="IPR045750">
    <property type="entry name" value="DUF6178"/>
</dbReference>
<evidence type="ECO:0000313" key="1">
    <source>
        <dbReference type="EMBL" id="SDD96657.1"/>
    </source>
</evidence>
<organism evidence="1 2">
    <name type="scientific">Desulfuromonas thiophila</name>
    <dbReference type="NCBI Taxonomy" id="57664"/>
    <lineage>
        <taxon>Bacteria</taxon>
        <taxon>Pseudomonadati</taxon>
        <taxon>Thermodesulfobacteriota</taxon>
        <taxon>Desulfuromonadia</taxon>
        <taxon>Desulfuromonadales</taxon>
        <taxon>Desulfuromonadaceae</taxon>
        <taxon>Desulfuromonas</taxon>
    </lineage>
</organism>
<dbReference type="Proteomes" id="UP000243205">
    <property type="component" value="Unassembled WGS sequence"/>
</dbReference>
<dbReference type="Pfam" id="PF19676">
    <property type="entry name" value="DUF6178"/>
    <property type="match status" value="1"/>
</dbReference>
<dbReference type="STRING" id="57664.SAMN05661003_102266"/>
<sequence length="552" mass="62287">MTRRRQGHLPSVNASLAHQIQALQTRSARQKYQYLLDQQQPEELVQALPAQDLYLLLKELGPLDVPELVGLASGAQLTCCIDLDCWRGDQFDSRQGWLWLELLAQQDEQQQLRLLEEMDFDALVLLLKGHLHIVHGLEAWDEDNNDAPPQRPGQIYECRYAGEEQARLLEGLQDLLFRERRSFFLQLMEAVRHETRLTLTEEVYQLRSGRLGDLGFYEPVEARLLRAWLDPASFRPQDFDKTADPLWSRQTALPEAPLFILTAARPQDLLAEVLSGGLTPALHSELALLLNRAMSADQVDVGDPVAVRQSLEDVYHYLNIALGHLAGSAADTATELFGRLYLQSLYRLGFCLTERLARQARSLRRSCLGPWFDPPALALLTALDQPKPRLYAALIDPVHADMRPFTTCSQLQLVQRELDTLQALQQLFSRQPPFALPVPTEWDLCDCQPPQANEVGLAQLFLTALANRLLGEAFAPVPLALVALEPLHQRLTASAGAFEALWQQSRQQFEQQQPGTGVFVDYAFRLLQQEFCPLAPADLKPAFITAFVLRLS</sequence>
<gene>
    <name evidence="1" type="ORF">SAMN05661003_102266</name>
</gene>
<reference evidence="2" key="1">
    <citation type="submission" date="2016-10" db="EMBL/GenBank/DDBJ databases">
        <authorList>
            <person name="Varghese N."/>
            <person name="Submissions S."/>
        </authorList>
    </citation>
    <scope>NUCLEOTIDE SEQUENCE [LARGE SCALE GENOMIC DNA]</scope>
    <source>
        <strain evidence="2">DSM 8987</strain>
    </source>
</reference>